<evidence type="ECO:0000313" key="3">
    <source>
        <dbReference type="EMBL" id="KIR62147.1"/>
    </source>
</evidence>
<dbReference type="PATRIC" id="fig|47853.6.peg.5489"/>
<proteinExistence type="predicted"/>
<name>A0A0D0UTQ8_9ACTN</name>
<dbReference type="AlphaFoldDB" id="A0A0D0UTQ8"/>
<dbReference type="PROSITE" id="PS51257">
    <property type="entry name" value="PROKAR_LIPOPROTEIN"/>
    <property type="match status" value="1"/>
</dbReference>
<protein>
    <recommendedName>
        <fullName evidence="2">Septum formation-related domain-containing protein</fullName>
    </recommendedName>
</protein>
<gene>
    <name evidence="3" type="ORF">TK50_26195</name>
</gene>
<evidence type="ECO:0000313" key="4">
    <source>
        <dbReference type="Proteomes" id="UP000032254"/>
    </source>
</evidence>
<dbReference type="GeneID" id="301307523"/>
<accession>A0A0D0UTQ8</accession>
<organism evidence="3 4">
    <name type="scientific">Micromonospora haikouensis</name>
    <dbReference type="NCBI Taxonomy" id="686309"/>
    <lineage>
        <taxon>Bacteria</taxon>
        <taxon>Bacillati</taxon>
        <taxon>Actinomycetota</taxon>
        <taxon>Actinomycetes</taxon>
        <taxon>Micromonosporales</taxon>
        <taxon>Micromonosporaceae</taxon>
        <taxon>Micromonospora</taxon>
    </lineage>
</organism>
<keyword evidence="4" id="KW-1185">Reference proteome</keyword>
<reference evidence="3 4" key="1">
    <citation type="submission" date="2015-01" db="EMBL/GenBank/DDBJ databases">
        <title>Sequencing and annotation of Micromonospora carbonacea strain JXNU-1 genome.</title>
        <authorList>
            <person name="Long Z."/>
            <person name="Huang Y."/>
            <person name="Jiang Y."/>
        </authorList>
    </citation>
    <scope>NUCLEOTIDE SEQUENCE [LARGE SCALE GENOMIC DNA]</scope>
    <source>
        <strain evidence="3 4">JXNU-1</strain>
    </source>
</reference>
<feature type="domain" description="Septum formation-related" evidence="2">
    <location>
        <begin position="48"/>
        <end position="272"/>
    </location>
</feature>
<dbReference type="RefSeq" id="WP_043969387.1">
    <property type="nucleotide sequence ID" value="NZ_JBIAFS010000015.1"/>
</dbReference>
<dbReference type="EMBL" id="JXSX01000003">
    <property type="protein sequence ID" value="KIR62147.1"/>
    <property type="molecule type" value="Genomic_DNA"/>
</dbReference>
<sequence>MRRWWTAVAVSAGAALALAGCGTPAGLDGDLADDWRTMAAPTQFVPAAGTCHTVFADVGYLSGYNPVDCATSHRVETLHVGTLTGSAAELSAPPAAGSAGMRAVRTECDREVNKALGADWRAGRLFLSTVFPSRQAWSGGARWFRCDVSEVESVDDPSAVPRTGSLAGALKGTSALAHRCFNPKIKKDDVQEMTPVACTRKHRVEFVGVYQAPDISFAQVDKNRMRIHKGCRTLIASYAKVPNNGDLEYRAGTIFYHPFEQEWKDGNRGVQCFLWVDRDLTRSVKGVGTKGLPVQ</sequence>
<dbReference type="OrthoDB" id="3381205at2"/>
<evidence type="ECO:0000259" key="2">
    <source>
        <dbReference type="Pfam" id="PF13845"/>
    </source>
</evidence>
<feature type="chain" id="PRO_5039449898" description="Septum formation-related domain-containing protein" evidence="1">
    <location>
        <begin position="20"/>
        <end position="295"/>
    </location>
</feature>
<keyword evidence="1" id="KW-0732">Signal</keyword>
<dbReference type="Proteomes" id="UP000032254">
    <property type="component" value="Unassembled WGS sequence"/>
</dbReference>
<evidence type="ECO:0000256" key="1">
    <source>
        <dbReference type="SAM" id="SignalP"/>
    </source>
</evidence>
<comment type="caution">
    <text evidence="3">The sequence shown here is derived from an EMBL/GenBank/DDBJ whole genome shotgun (WGS) entry which is preliminary data.</text>
</comment>
<dbReference type="Pfam" id="PF13845">
    <property type="entry name" value="Septum_form"/>
    <property type="match status" value="1"/>
</dbReference>
<feature type="signal peptide" evidence="1">
    <location>
        <begin position="1"/>
        <end position="19"/>
    </location>
</feature>
<dbReference type="InterPro" id="IPR026004">
    <property type="entry name" value="Septum_form"/>
</dbReference>